<sequence>MARGGSAINQNAGVWVRGGVQFHFYHARPQRSWNLRHMKFQDRIVRAPQPSAHCEPGSLTLTLPLRRHCRSTPDGSLLIIDVTVPFEDRVEALG</sequence>
<dbReference type="Proteomes" id="UP000827092">
    <property type="component" value="Unassembled WGS sequence"/>
</dbReference>
<dbReference type="EMBL" id="JAFNEN010005606">
    <property type="protein sequence ID" value="KAG8170359.1"/>
    <property type="molecule type" value="Genomic_DNA"/>
</dbReference>
<keyword evidence="2" id="KW-1185">Reference proteome</keyword>
<reference evidence="1 2" key="1">
    <citation type="journal article" date="2022" name="Nat. Ecol. Evol.">
        <title>A masculinizing supergene underlies an exaggerated male reproductive morph in a spider.</title>
        <authorList>
            <person name="Hendrickx F."/>
            <person name="De Corte Z."/>
            <person name="Sonet G."/>
            <person name="Van Belleghem S.M."/>
            <person name="Kostlbacher S."/>
            <person name="Vangestel C."/>
        </authorList>
    </citation>
    <scope>NUCLEOTIDE SEQUENCE [LARGE SCALE GENOMIC DNA]</scope>
    <source>
        <strain evidence="1">W744_W776</strain>
    </source>
</reference>
<dbReference type="AlphaFoldDB" id="A0AAV6TEZ2"/>
<protein>
    <submittedName>
        <fullName evidence="1">Uncharacterized protein</fullName>
    </submittedName>
</protein>
<evidence type="ECO:0000313" key="2">
    <source>
        <dbReference type="Proteomes" id="UP000827092"/>
    </source>
</evidence>
<organism evidence="1 2">
    <name type="scientific">Oedothorax gibbosus</name>
    <dbReference type="NCBI Taxonomy" id="931172"/>
    <lineage>
        <taxon>Eukaryota</taxon>
        <taxon>Metazoa</taxon>
        <taxon>Ecdysozoa</taxon>
        <taxon>Arthropoda</taxon>
        <taxon>Chelicerata</taxon>
        <taxon>Arachnida</taxon>
        <taxon>Araneae</taxon>
        <taxon>Araneomorphae</taxon>
        <taxon>Entelegynae</taxon>
        <taxon>Araneoidea</taxon>
        <taxon>Linyphiidae</taxon>
        <taxon>Erigoninae</taxon>
        <taxon>Oedothorax</taxon>
    </lineage>
</organism>
<evidence type="ECO:0000313" key="1">
    <source>
        <dbReference type="EMBL" id="KAG8170359.1"/>
    </source>
</evidence>
<comment type="caution">
    <text evidence="1">The sequence shown here is derived from an EMBL/GenBank/DDBJ whole genome shotgun (WGS) entry which is preliminary data.</text>
</comment>
<gene>
    <name evidence="1" type="ORF">JTE90_021016</name>
</gene>
<proteinExistence type="predicted"/>
<accession>A0AAV6TEZ2</accession>
<name>A0AAV6TEZ2_9ARAC</name>